<comment type="caution">
    <text evidence="1">The sequence shown here is derived from an EMBL/GenBank/DDBJ whole genome shotgun (WGS) entry which is preliminary data.</text>
</comment>
<evidence type="ECO:0000313" key="1">
    <source>
        <dbReference type="EMBL" id="PTM95450.1"/>
    </source>
</evidence>
<proteinExistence type="predicted"/>
<protein>
    <submittedName>
        <fullName evidence="1">Uncharacterized protein</fullName>
    </submittedName>
</protein>
<reference evidence="1 2" key="1">
    <citation type="submission" date="2018-04" db="EMBL/GenBank/DDBJ databases">
        <title>Genomic Encyclopedia of Type Strains, Phase IV (KMG-IV): sequencing the most valuable type-strain genomes for metagenomic binning, comparative biology and taxonomic classification.</title>
        <authorList>
            <person name="Goeker M."/>
        </authorList>
    </citation>
    <scope>NUCLEOTIDE SEQUENCE [LARGE SCALE GENOMIC DNA]</scope>
    <source>
        <strain evidence="1 2">DSM 7138</strain>
    </source>
</reference>
<keyword evidence="2" id="KW-1185">Reference proteome</keyword>
<evidence type="ECO:0000313" key="2">
    <source>
        <dbReference type="Proteomes" id="UP000241247"/>
    </source>
</evidence>
<dbReference type="RefSeq" id="WP_108003150.1">
    <property type="nucleotide sequence ID" value="NZ_JBHEEX010000007.1"/>
</dbReference>
<gene>
    <name evidence="1" type="ORF">C7449_104531</name>
</gene>
<dbReference type="Proteomes" id="UP000241247">
    <property type="component" value="Unassembled WGS sequence"/>
</dbReference>
<name>A0A2T5B8Y7_MYCDI</name>
<dbReference type="EMBL" id="PZZZ01000004">
    <property type="protein sequence ID" value="PTM95450.1"/>
    <property type="molecule type" value="Genomic_DNA"/>
</dbReference>
<sequence>MEELQDHLGALNDLMSGPNVLAELGSDEEAAKGILPQKKKGDLIRMAQNALDDVIDAKRYWR</sequence>
<organism evidence="1 2">
    <name type="scientific">Mycoplana dimorpha</name>
    <dbReference type="NCBI Taxonomy" id="28320"/>
    <lineage>
        <taxon>Bacteria</taxon>
        <taxon>Pseudomonadati</taxon>
        <taxon>Pseudomonadota</taxon>
        <taxon>Alphaproteobacteria</taxon>
        <taxon>Hyphomicrobiales</taxon>
        <taxon>Rhizobiaceae</taxon>
        <taxon>Mycoplana</taxon>
    </lineage>
</organism>
<dbReference type="AlphaFoldDB" id="A0A2T5B8Y7"/>
<accession>A0A2T5B8Y7</accession>